<dbReference type="SUPFAM" id="SSF63748">
    <property type="entry name" value="Tudor/PWWP/MBT"/>
    <property type="match status" value="1"/>
</dbReference>
<reference evidence="1" key="1">
    <citation type="submission" date="2021-02" db="EMBL/GenBank/DDBJ databases">
        <authorList>
            <person name="Nowell W R."/>
        </authorList>
    </citation>
    <scope>NUCLEOTIDE SEQUENCE</scope>
</reference>
<dbReference type="Proteomes" id="UP000663848">
    <property type="component" value="Unassembled WGS sequence"/>
</dbReference>
<protein>
    <submittedName>
        <fullName evidence="1">Uncharacterized protein</fullName>
    </submittedName>
</protein>
<accession>A0A822BEI0</accession>
<gene>
    <name evidence="1" type="ORF">QYT958_LOCUS40549</name>
</gene>
<dbReference type="EMBL" id="CAJOBR010042252">
    <property type="protein sequence ID" value="CAF5029289.1"/>
    <property type="molecule type" value="Genomic_DNA"/>
</dbReference>
<comment type="caution">
    <text evidence="1">The sequence shown here is derived from an EMBL/GenBank/DDBJ whole genome shotgun (WGS) entry which is preliminary data.</text>
</comment>
<dbReference type="AlphaFoldDB" id="A0A822BEI0"/>
<evidence type="ECO:0000313" key="1">
    <source>
        <dbReference type="EMBL" id="CAF5029289.1"/>
    </source>
</evidence>
<evidence type="ECO:0000313" key="2">
    <source>
        <dbReference type="Proteomes" id="UP000663848"/>
    </source>
</evidence>
<name>A0A822BEI0_9BILA</name>
<organism evidence="1 2">
    <name type="scientific">Rotaria socialis</name>
    <dbReference type="NCBI Taxonomy" id="392032"/>
    <lineage>
        <taxon>Eukaryota</taxon>
        <taxon>Metazoa</taxon>
        <taxon>Spiralia</taxon>
        <taxon>Gnathifera</taxon>
        <taxon>Rotifera</taxon>
        <taxon>Eurotatoria</taxon>
        <taxon>Bdelloidea</taxon>
        <taxon>Philodinida</taxon>
        <taxon>Philodinidae</taxon>
        <taxon>Rotaria</taxon>
    </lineage>
</organism>
<proteinExistence type="predicted"/>
<sequence>MYFVVFYGSTADFAWVPDAAIIPYQGVEAFTKYAQEIVDKAQTKSQKEQLTERFQLKVTIGRREDWEMAVREADETIKQTSETRLEGIEPKLQFYTSKI</sequence>
<feature type="non-terminal residue" evidence="1">
    <location>
        <position position="99"/>
    </location>
</feature>